<keyword evidence="2" id="KW-1185">Reference proteome</keyword>
<dbReference type="Gene3D" id="1.10.600.10">
    <property type="entry name" value="Farnesyl Diphosphate Synthase"/>
    <property type="match status" value="1"/>
</dbReference>
<comment type="caution">
    <text evidence="1">The sequence shown here is derived from an EMBL/GenBank/DDBJ whole genome shotgun (WGS) entry which is preliminary data.</text>
</comment>
<protein>
    <submittedName>
        <fullName evidence="1">Uncharacterized protein</fullName>
    </submittedName>
</protein>
<dbReference type="EMBL" id="JAQQAF010000006">
    <property type="protein sequence ID" value="KAJ8478473.1"/>
    <property type="molecule type" value="Genomic_DNA"/>
</dbReference>
<dbReference type="AlphaFoldDB" id="A0AAV8QMZ4"/>
<sequence>MLSTPPRLSSELAGRLLYPTPQYRLFLIKEIGFIKNDLSPHESQDELLRCTSLTVPSHHFPRRVRRLLARDCISIYQEDVLELAKLDFNLLQSLHREEA</sequence>
<gene>
    <name evidence="1" type="ORF">OPV22_022200</name>
</gene>
<dbReference type="InterPro" id="IPR008949">
    <property type="entry name" value="Isoprenoid_synthase_dom_sf"/>
</dbReference>
<evidence type="ECO:0000313" key="1">
    <source>
        <dbReference type="EMBL" id="KAJ8478473.1"/>
    </source>
</evidence>
<evidence type="ECO:0000313" key="2">
    <source>
        <dbReference type="Proteomes" id="UP001222027"/>
    </source>
</evidence>
<accession>A0AAV8QMZ4</accession>
<organism evidence="1 2">
    <name type="scientific">Ensete ventricosum</name>
    <name type="common">Abyssinian banana</name>
    <name type="synonym">Musa ensete</name>
    <dbReference type="NCBI Taxonomy" id="4639"/>
    <lineage>
        <taxon>Eukaryota</taxon>
        <taxon>Viridiplantae</taxon>
        <taxon>Streptophyta</taxon>
        <taxon>Embryophyta</taxon>
        <taxon>Tracheophyta</taxon>
        <taxon>Spermatophyta</taxon>
        <taxon>Magnoliopsida</taxon>
        <taxon>Liliopsida</taxon>
        <taxon>Zingiberales</taxon>
        <taxon>Musaceae</taxon>
        <taxon>Ensete</taxon>
    </lineage>
</organism>
<dbReference type="Proteomes" id="UP001222027">
    <property type="component" value="Unassembled WGS sequence"/>
</dbReference>
<proteinExistence type="predicted"/>
<name>A0AAV8QMZ4_ENSVE</name>
<reference evidence="1 2" key="1">
    <citation type="submission" date="2022-12" db="EMBL/GenBank/DDBJ databases">
        <title>Chromosome-scale assembly of the Ensete ventricosum genome.</title>
        <authorList>
            <person name="Dussert Y."/>
            <person name="Stocks J."/>
            <person name="Wendawek A."/>
            <person name="Woldeyes F."/>
            <person name="Nichols R.A."/>
            <person name="Borrell J.S."/>
        </authorList>
    </citation>
    <scope>NUCLEOTIDE SEQUENCE [LARGE SCALE GENOMIC DNA]</scope>
    <source>
        <strain evidence="2">cv. Maze</strain>
        <tissue evidence="1">Seeds</tissue>
    </source>
</reference>